<name>A0A7Y6F4G8_9ACTN</name>
<dbReference type="AlphaFoldDB" id="A0A7Y6F4G8"/>
<dbReference type="InterPro" id="IPR025326">
    <property type="entry name" value="DUF4232"/>
</dbReference>
<comment type="caution">
    <text evidence="4">The sequence shown here is derived from an EMBL/GenBank/DDBJ whole genome shotgun (WGS) entry which is preliminary data.</text>
</comment>
<sequence length="210" mass="20950">MRAQKITLATLALVTGLTLTACQGDDTAASADNAAPAASSPAGDDGVSGQETDKETAATTGGTASEEPEGSGGGQINTGPCKTANLDISSTHGMGEGTLHIAFKNTGDACFLKGFPGVDLKADSGPGGINANRSDLAAPSVVLKTGESTRATLHYPANHSGGSGVDITLLDITPPNETHSKTVPTKINVPVSDHSTSDEVIIDPVGTGKQ</sequence>
<dbReference type="Pfam" id="PF14016">
    <property type="entry name" value="DUF4232"/>
    <property type="match status" value="1"/>
</dbReference>
<keyword evidence="5" id="KW-1185">Reference proteome</keyword>
<evidence type="ECO:0000256" key="2">
    <source>
        <dbReference type="SAM" id="SignalP"/>
    </source>
</evidence>
<feature type="compositionally biased region" description="Low complexity" evidence="1">
    <location>
        <begin position="28"/>
        <end position="45"/>
    </location>
</feature>
<accession>A0A7Y6F4G8</accession>
<evidence type="ECO:0000256" key="1">
    <source>
        <dbReference type="SAM" id="MobiDB-lite"/>
    </source>
</evidence>
<protein>
    <submittedName>
        <fullName evidence="4">DUF4232 domain-containing protein</fullName>
    </submittedName>
</protein>
<dbReference type="PROSITE" id="PS51257">
    <property type="entry name" value="PROKAR_LIPOPROTEIN"/>
    <property type="match status" value="1"/>
</dbReference>
<feature type="region of interest" description="Disordered" evidence="1">
    <location>
        <begin position="28"/>
        <end position="88"/>
    </location>
</feature>
<reference evidence="4 5" key="1">
    <citation type="submission" date="2020-03" db="EMBL/GenBank/DDBJ databases">
        <title>Complete genome sequence of sixteen Streptomyces strains facilitates identification of candidate genes involved in plant growth-promotion in grain legumes and cereals.</title>
        <authorList>
            <person name="Gopalakrishnan S."/>
            <person name="Thakur V."/>
            <person name="Saxena R."/>
            <person name="Vadlamudi S."/>
            <person name="Purohit S."/>
            <person name="Kumar V."/>
            <person name="Rathore A."/>
            <person name="Chitikineni A."/>
            <person name="Varshney R.K."/>
        </authorList>
    </citation>
    <scope>NUCLEOTIDE SEQUENCE [LARGE SCALE GENOMIC DNA]</scope>
    <source>
        <strain evidence="4 5">KAI-180</strain>
    </source>
</reference>
<feature type="domain" description="DUF4232" evidence="3">
    <location>
        <begin position="81"/>
        <end position="188"/>
    </location>
</feature>
<organism evidence="4 5">
    <name type="scientific">Streptomyces odorifer</name>
    <dbReference type="NCBI Taxonomy" id="53450"/>
    <lineage>
        <taxon>Bacteria</taxon>
        <taxon>Bacillati</taxon>
        <taxon>Actinomycetota</taxon>
        <taxon>Actinomycetes</taxon>
        <taxon>Kitasatosporales</taxon>
        <taxon>Streptomycetaceae</taxon>
        <taxon>Streptomyces</taxon>
        <taxon>Streptomyces albidoflavus group</taxon>
    </lineage>
</organism>
<gene>
    <name evidence="4" type="ORF">G6W59_26000</name>
</gene>
<proteinExistence type="predicted"/>
<dbReference type="EMBL" id="JAANNT010000031">
    <property type="protein sequence ID" value="NUV31712.1"/>
    <property type="molecule type" value="Genomic_DNA"/>
</dbReference>
<keyword evidence="2" id="KW-0732">Signal</keyword>
<evidence type="ECO:0000313" key="4">
    <source>
        <dbReference type="EMBL" id="NUV31712.1"/>
    </source>
</evidence>
<evidence type="ECO:0000259" key="3">
    <source>
        <dbReference type="Pfam" id="PF14016"/>
    </source>
</evidence>
<feature type="signal peptide" evidence="2">
    <location>
        <begin position="1"/>
        <end position="23"/>
    </location>
</feature>
<evidence type="ECO:0000313" key="5">
    <source>
        <dbReference type="Proteomes" id="UP000540128"/>
    </source>
</evidence>
<feature type="chain" id="PRO_5039358058" evidence="2">
    <location>
        <begin position="24"/>
        <end position="210"/>
    </location>
</feature>
<dbReference type="Proteomes" id="UP000540128">
    <property type="component" value="Unassembled WGS sequence"/>
</dbReference>
<dbReference type="RefSeq" id="WP_030697980.1">
    <property type="nucleotide sequence ID" value="NZ_JAANNT010000031.1"/>
</dbReference>